<accession>A0A6C0B3B9</accession>
<reference evidence="3" key="1">
    <citation type="journal article" date="2020" name="Nature">
        <title>Giant virus diversity and host interactions through global metagenomics.</title>
        <authorList>
            <person name="Schulz F."/>
            <person name="Roux S."/>
            <person name="Paez-Espino D."/>
            <person name="Jungbluth S."/>
            <person name="Walsh D.A."/>
            <person name="Denef V.J."/>
            <person name="McMahon K.D."/>
            <person name="Konstantinidis K.T."/>
            <person name="Eloe-Fadrosh E.A."/>
            <person name="Kyrpides N.C."/>
            <person name="Woyke T."/>
        </authorList>
    </citation>
    <scope>NUCLEOTIDE SEQUENCE</scope>
    <source>
        <strain evidence="3">GVMAG-M-3300009422-16</strain>
    </source>
</reference>
<feature type="domain" description="Lon protease AAA+ ATPase lid" evidence="2">
    <location>
        <begin position="427"/>
        <end position="467"/>
    </location>
</feature>
<sequence length="515" mass="59297">MEDLVYHSYNTRSKRVLKIDKIVIDNQGVDNYIKPKFIVDLSGEKRITKTAEDYKIVINSLVDLSNKLIQRRAFEKISKEDYDMPQLCDTDSDDSDYKPEKNVSSKRFKSKYIKYSKEENKYFSSLSVKKQENIKHLEKKIRTLQSTRKPLRFKILELESLSNESKFNIIEKIEQLKKLDSTDNEYFKLSSWINWLDKLPFSTYTNIDVKQNPSDISNFLLNAKSIMDKAVYGHNEAKEQIIINMAKMITNNQSKGACIAIQGPMGNGKTTLVKEGICKALNRPFGFISLGGMQDANFMLGHDYTYEGSKPGRIAEILSESGCMNPVIYFDELDKISETAHGEEIGNLLCHLTDFSQNMEFQDKYLSGVKIDLSKIIFIFSYNDVTKINPILLDRMYKISTKGFNVEDKLKIVTNYIVPAILKEYKLSEITFSEDCVRDIIHNFTDGEEGVRNLRRCIETIISKINVLKLIKDTNNLIDCSIDNIEFPLIIEKDMLSKLLKKTENGNDIPQGLYM</sequence>
<proteinExistence type="predicted"/>
<evidence type="ECO:0000313" key="3">
    <source>
        <dbReference type="EMBL" id="QHS86552.1"/>
    </source>
</evidence>
<dbReference type="EMBL" id="MN739058">
    <property type="protein sequence ID" value="QHS86552.1"/>
    <property type="molecule type" value="Genomic_DNA"/>
</dbReference>
<name>A0A6C0B3B9_9ZZZZ</name>
<dbReference type="AlphaFoldDB" id="A0A6C0B3B9"/>
<dbReference type="GO" id="GO:0016887">
    <property type="term" value="F:ATP hydrolysis activity"/>
    <property type="evidence" value="ECO:0007669"/>
    <property type="project" value="InterPro"/>
</dbReference>
<dbReference type="InterPro" id="IPR003959">
    <property type="entry name" value="ATPase_AAA_core"/>
</dbReference>
<dbReference type="GO" id="GO:0006515">
    <property type="term" value="P:protein quality control for misfolded or incompletely synthesized proteins"/>
    <property type="evidence" value="ECO:0007669"/>
    <property type="project" value="TreeGrafter"/>
</dbReference>
<dbReference type="Gene3D" id="3.40.50.300">
    <property type="entry name" value="P-loop containing nucleotide triphosphate hydrolases"/>
    <property type="match status" value="1"/>
</dbReference>
<evidence type="ECO:0000259" key="1">
    <source>
        <dbReference type="Pfam" id="PF00004"/>
    </source>
</evidence>
<dbReference type="Pfam" id="PF00004">
    <property type="entry name" value="AAA"/>
    <property type="match status" value="1"/>
</dbReference>
<dbReference type="GO" id="GO:0004252">
    <property type="term" value="F:serine-type endopeptidase activity"/>
    <property type="evidence" value="ECO:0007669"/>
    <property type="project" value="InterPro"/>
</dbReference>
<evidence type="ECO:0000259" key="2">
    <source>
        <dbReference type="Pfam" id="PF22667"/>
    </source>
</evidence>
<feature type="domain" description="ATPase AAA-type core" evidence="1">
    <location>
        <begin position="261"/>
        <end position="399"/>
    </location>
</feature>
<dbReference type="PANTHER" id="PTHR43718">
    <property type="entry name" value="LON PROTEASE"/>
    <property type="match status" value="1"/>
</dbReference>
<dbReference type="InterPro" id="IPR054594">
    <property type="entry name" value="Lon_lid"/>
</dbReference>
<dbReference type="GO" id="GO:0004176">
    <property type="term" value="F:ATP-dependent peptidase activity"/>
    <property type="evidence" value="ECO:0007669"/>
    <property type="project" value="InterPro"/>
</dbReference>
<dbReference type="Pfam" id="PF22667">
    <property type="entry name" value="Lon_lid"/>
    <property type="match status" value="1"/>
</dbReference>
<dbReference type="GO" id="GO:0005524">
    <property type="term" value="F:ATP binding"/>
    <property type="evidence" value="ECO:0007669"/>
    <property type="project" value="InterPro"/>
</dbReference>
<dbReference type="InterPro" id="IPR027065">
    <property type="entry name" value="Lon_Prtase"/>
</dbReference>
<protein>
    <submittedName>
        <fullName evidence="3">Uncharacterized protein</fullName>
    </submittedName>
</protein>
<dbReference type="InterPro" id="IPR027417">
    <property type="entry name" value="P-loop_NTPase"/>
</dbReference>
<organism evidence="3">
    <name type="scientific">viral metagenome</name>
    <dbReference type="NCBI Taxonomy" id="1070528"/>
    <lineage>
        <taxon>unclassified sequences</taxon>
        <taxon>metagenomes</taxon>
        <taxon>organismal metagenomes</taxon>
    </lineage>
</organism>
<dbReference type="SUPFAM" id="SSF52540">
    <property type="entry name" value="P-loop containing nucleoside triphosphate hydrolases"/>
    <property type="match status" value="1"/>
</dbReference>
<dbReference type="Gene3D" id="1.10.8.60">
    <property type="match status" value="1"/>
</dbReference>
<dbReference type="PANTHER" id="PTHR43718:SF2">
    <property type="entry name" value="LON PROTEASE HOMOLOG, MITOCHONDRIAL"/>
    <property type="match status" value="1"/>
</dbReference>